<evidence type="ECO:0000313" key="10">
    <source>
        <dbReference type="EMBL" id="AIZ56282.1"/>
    </source>
</evidence>
<dbReference type="AlphaFoldDB" id="A0A0A7LD92"/>
<dbReference type="InterPro" id="IPR001279">
    <property type="entry name" value="Metallo-B-lactamas"/>
</dbReference>
<feature type="binding site" evidence="8">
    <location>
        <position position="204"/>
    </location>
    <ligand>
        <name>Zn(2+)</name>
        <dbReference type="ChEBI" id="CHEBI:29105"/>
        <label>1</label>
        <note>catalytic</note>
    </ligand>
</feature>
<accession>A0A0A7LD92</accession>
<dbReference type="Gene3D" id="3.60.15.10">
    <property type="entry name" value="Ribonuclease Z/Hydroxyacylglutathione hydrolase-like"/>
    <property type="match status" value="1"/>
</dbReference>
<dbReference type="RefSeq" id="WP_048111611.1">
    <property type="nucleotide sequence ID" value="NZ_CP010070.1"/>
</dbReference>
<dbReference type="GO" id="GO:0008270">
    <property type="term" value="F:zinc ion binding"/>
    <property type="evidence" value="ECO:0007669"/>
    <property type="project" value="UniProtKB-UniRule"/>
</dbReference>
<evidence type="ECO:0000259" key="9">
    <source>
        <dbReference type="SMART" id="SM00849"/>
    </source>
</evidence>
<dbReference type="Pfam" id="PF12706">
    <property type="entry name" value="Lactamase_B_2"/>
    <property type="match status" value="1"/>
</dbReference>
<keyword evidence="11" id="KW-1185">Reference proteome</keyword>
<feature type="binding site" evidence="8">
    <location>
        <position position="63"/>
    </location>
    <ligand>
        <name>Zn(2+)</name>
        <dbReference type="ChEBI" id="CHEBI:29105"/>
        <label>1</label>
        <note>catalytic</note>
    </ligand>
</feature>
<keyword evidence="7 8" id="KW-0862">Zinc</keyword>
<evidence type="ECO:0000313" key="11">
    <source>
        <dbReference type="Proteomes" id="UP000030787"/>
    </source>
</evidence>
<evidence type="ECO:0000256" key="2">
    <source>
        <dbReference type="ARBA" id="ARBA00022694"/>
    </source>
</evidence>
<evidence type="ECO:0000256" key="8">
    <source>
        <dbReference type="HAMAP-Rule" id="MF_01818"/>
    </source>
</evidence>
<dbReference type="EMBL" id="CP010070">
    <property type="protein sequence ID" value="AIZ56282.1"/>
    <property type="molecule type" value="Genomic_DNA"/>
</dbReference>
<comment type="similarity">
    <text evidence="8">Belongs to the RNase Z family.</text>
</comment>
<dbReference type="OrthoDB" id="85118at2157"/>
<dbReference type="PANTHER" id="PTHR46018:SF2">
    <property type="entry name" value="ZINC PHOSPHODIESTERASE ELAC PROTEIN 1"/>
    <property type="match status" value="1"/>
</dbReference>
<evidence type="ECO:0000256" key="4">
    <source>
        <dbReference type="ARBA" id="ARBA00022723"/>
    </source>
</evidence>
<dbReference type="HAMAP" id="MF_01818">
    <property type="entry name" value="RNase_Z_BN"/>
    <property type="match status" value="1"/>
</dbReference>
<evidence type="ECO:0000256" key="6">
    <source>
        <dbReference type="ARBA" id="ARBA00022801"/>
    </source>
</evidence>
<feature type="binding site" evidence="8">
    <location>
        <position position="262"/>
    </location>
    <ligand>
        <name>Zn(2+)</name>
        <dbReference type="ChEBI" id="CHEBI:29105"/>
        <label>2</label>
        <note>catalytic</note>
    </ligand>
</feature>
<reference evidence="10 11" key="1">
    <citation type="journal article" date="2014" name="Appl. Environ. Microbiol.">
        <title>Comparative Genome Analysis of 'Candidatus Methanoplasma termitum' Indicates a New Mode of Energy Metabolism in the Seventh Order of Methanogens.</title>
        <authorList>
            <person name="Lang K."/>
            <person name="Schuldes J."/>
            <person name="Klingl A."/>
            <person name="Poehlein A."/>
            <person name="Daniel R."/>
            <person name="Brune A."/>
        </authorList>
    </citation>
    <scope>NUCLEOTIDE SEQUENCE [LARGE SCALE GENOMIC DNA]</scope>
    <source>
        <strain evidence="11">Mpt1</strain>
    </source>
</reference>
<name>A0A0A7LD92_9ARCH</name>
<gene>
    <name evidence="8 10" type="primary">rnz</name>
    <name evidence="10" type="ORF">Mpt1_c03880</name>
</gene>
<keyword evidence="4 8" id="KW-0479">Metal-binding</keyword>
<dbReference type="EC" id="3.1.26.11" evidence="8"/>
<feature type="active site" description="Proton acceptor" evidence="8">
    <location>
        <position position="65"/>
    </location>
</feature>
<dbReference type="NCBIfam" id="TIGR02651">
    <property type="entry name" value="RNase_Z"/>
    <property type="match status" value="1"/>
</dbReference>
<dbReference type="CDD" id="cd07717">
    <property type="entry name" value="RNaseZ_ZiPD-like_MBL-fold"/>
    <property type="match status" value="1"/>
</dbReference>
<feature type="binding site" evidence="8">
    <location>
        <position position="138"/>
    </location>
    <ligand>
        <name>Zn(2+)</name>
        <dbReference type="ChEBI" id="CHEBI:29105"/>
        <label>1</label>
        <note>catalytic</note>
    </ligand>
</feature>
<dbReference type="KEGG" id="mear:Mpt1_c03880"/>
<dbReference type="NCBIfam" id="NF000801">
    <property type="entry name" value="PRK00055.1-3"/>
    <property type="match status" value="1"/>
</dbReference>
<dbReference type="GeneID" id="24818058"/>
<dbReference type="PANTHER" id="PTHR46018">
    <property type="entry name" value="ZINC PHOSPHODIESTERASE ELAC PROTEIN 1"/>
    <property type="match status" value="1"/>
</dbReference>
<proteinExistence type="inferred from homology"/>
<dbReference type="Proteomes" id="UP000030787">
    <property type="component" value="Chromosome"/>
</dbReference>
<comment type="subunit">
    <text evidence="1 8">Homodimer.</text>
</comment>
<feature type="binding site" evidence="8">
    <location>
        <position position="204"/>
    </location>
    <ligand>
        <name>Zn(2+)</name>
        <dbReference type="ChEBI" id="CHEBI:29105"/>
        <label>2</label>
        <note>catalytic</note>
    </ligand>
</feature>
<feature type="binding site" evidence="8">
    <location>
        <position position="61"/>
    </location>
    <ligand>
        <name>Zn(2+)</name>
        <dbReference type="ChEBI" id="CHEBI:29105"/>
        <label>1</label>
        <note>catalytic</note>
    </ligand>
</feature>
<feature type="binding site" evidence="8">
    <location>
        <position position="66"/>
    </location>
    <ligand>
        <name>Zn(2+)</name>
        <dbReference type="ChEBI" id="CHEBI:29105"/>
        <label>2</label>
        <note>catalytic</note>
    </ligand>
</feature>
<organism evidence="10 11">
    <name type="scientific">Candidatus Methanoplasma termitum</name>
    <dbReference type="NCBI Taxonomy" id="1577791"/>
    <lineage>
        <taxon>Archaea</taxon>
        <taxon>Methanobacteriati</taxon>
        <taxon>Thermoplasmatota</taxon>
        <taxon>Thermoplasmata</taxon>
        <taxon>Methanomassiliicoccales</taxon>
        <taxon>Methanomassiliicoccaceae</taxon>
        <taxon>Candidatus Methanoplasma</taxon>
    </lineage>
</organism>
<comment type="catalytic activity">
    <reaction evidence="8">
        <text>Endonucleolytic cleavage of RNA, removing extra 3' nucleotides from tRNA precursor, generating 3' termini of tRNAs. A 3'-hydroxy group is left at the tRNA terminus and a 5'-phosphoryl group is left at the trailer molecule.</text>
        <dbReference type="EC" id="3.1.26.11"/>
    </reaction>
</comment>
<feature type="binding site" evidence="8">
    <location>
        <position position="65"/>
    </location>
    <ligand>
        <name>Zn(2+)</name>
        <dbReference type="ChEBI" id="CHEBI:29105"/>
        <label>2</label>
        <note>catalytic</note>
    </ligand>
</feature>
<keyword evidence="3 8" id="KW-0540">Nuclease</keyword>
<dbReference type="STRING" id="1577791.Mpt1_c03880"/>
<keyword evidence="6 8" id="KW-0378">Hydrolase</keyword>
<evidence type="ECO:0000256" key="5">
    <source>
        <dbReference type="ARBA" id="ARBA00022759"/>
    </source>
</evidence>
<feature type="domain" description="Metallo-beta-lactamase" evidence="9">
    <location>
        <begin position="19"/>
        <end position="194"/>
    </location>
</feature>
<keyword evidence="2 8" id="KW-0819">tRNA processing</keyword>
<dbReference type="InterPro" id="IPR013471">
    <property type="entry name" value="RNase_Z/BN"/>
</dbReference>
<dbReference type="InterPro" id="IPR036866">
    <property type="entry name" value="RibonucZ/Hydroxyglut_hydro"/>
</dbReference>
<keyword evidence="5 8" id="KW-0255">Endonuclease</keyword>
<protein>
    <recommendedName>
        <fullName evidence="8">Ribonuclease Z</fullName>
        <shortName evidence="8">RNase Z</shortName>
        <ecNumber evidence="8">3.1.26.11</ecNumber>
    </recommendedName>
    <alternativeName>
        <fullName evidence="8">tRNA 3 endonuclease</fullName>
    </alternativeName>
    <alternativeName>
        <fullName evidence="8">tRNase Z</fullName>
    </alternativeName>
</protein>
<comment type="function">
    <text evidence="8">Zinc phosphodiesterase, which displays some tRNA 3'-processing endonuclease activity. Probably involved in tRNA maturation, by removing a 3'-trailer from precursor tRNA.</text>
</comment>
<evidence type="ECO:0000256" key="1">
    <source>
        <dbReference type="ARBA" id="ARBA00011738"/>
    </source>
</evidence>
<dbReference type="SMART" id="SM00849">
    <property type="entry name" value="Lactamase_B"/>
    <property type="match status" value="1"/>
</dbReference>
<evidence type="ECO:0000256" key="3">
    <source>
        <dbReference type="ARBA" id="ARBA00022722"/>
    </source>
</evidence>
<sequence>MLDILFLGTGASIPSRERGMPCVAVRCDSEVVLFDCGEGTQRQMMVSPMSFMRIKGIFITHMHGDHFLGLPGLLQTMGLSGRKDKLVVCGPEGLSAALKAIFSVCEGNIEYEIEVREIAPGERIEFNGFAVSAFRTDHSIPSFGYKLVENAFRGRFNKEKAIKLGLRPGPDFSKLQNGETVNGVTPEMVMGSSRPGCSIVYSGDTVPCMELSEAAAGADVLIHESTFSGKESKLAAEHKHSTCVQAAETAEECGCRILFLIHISNRYDDKWFIEKEAKAIFDNIVVPSDMDMYKVSMAEIRLV</sequence>
<dbReference type="HOGENOM" id="CLU_031317_2_1_2"/>
<dbReference type="SUPFAM" id="SSF56281">
    <property type="entry name" value="Metallo-hydrolase/oxidoreductase"/>
    <property type="match status" value="1"/>
</dbReference>
<comment type="cofactor">
    <cofactor evidence="8">
        <name>Zn(2+)</name>
        <dbReference type="ChEBI" id="CHEBI:29105"/>
    </cofactor>
    <text evidence="8">Binds 2 Zn(2+) ions.</text>
</comment>
<dbReference type="GO" id="GO:0042781">
    <property type="term" value="F:3'-tRNA processing endoribonuclease activity"/>
    <property type="evidence" value="ECO:0007669"/>
    <property type="project" value="UniProtKB-UniRule"/>
</dbReference>
<evidence type="ECO:0000256" key="7">
    <source>
        <dbReference type="ARBA" id="ARBA00022833"/>
    </source>
</evidence>